<evidence type="ECO:0000256" key="9">
    <source>
        <dbReference type="ARBA" id="ARBA00023136"/>
    </source>
</evidence>
<dbReference type="STRING" id="1314782.A0A165TR89"/>
<feature type="transmembrane region" description="Helical" evidence="14">
    <location>
        <begin position="241"/>
        <end position="261"/>
    </location>
</feature>
<evidence type="ECO:0000256" key="13">
    <source>
        <dbReference type="SAM" id="MobiDB-lite"/>
    </source>
</evidence>
<feature type="transmembrane region" description="Helical" evidence="14">
    <location>
        <begin position="137"/>
        <end position="160"/>
    </location>
</feature>
<dbReference type="AlphaFoldDB" id="A0A165TR89"/>
<accession>A0A165TR89</accession>
<keyword evidence="8" id="KW-0443">Lipid metabolism</keyword>
<keyword evidence="12" id="KW-0012">Acyltransferase</keyword>
<dbReference type="GO" id="GO:0006656">
    <property type="term" value="P:phosphatidylcholine biosynthetic process"/>
    <property type="evidence" value="ECO:0007669"/>
    <property type="project" value="TreeGrafter"/>
</dbReference>
<feature type="compositionally biased region" description="Polar residues" evidence="13">
    <location>
        <begin position="413"/>
        <end position="423"/>
    </location>
</feature>
<keyword evidence="9 14" id="KW-0472">Membrane</keyword>
<feature type="region of interest" description="Disordered" evidence="13">
    <location>
        <begin position="410"/>
        <end position="478"/>
    </location>
</feature>
<evidence type="ECO:0000256" key="11">
    <source>
        <dbReference type="ARBA" id="ARBA00023264"/>
    </source>
</evidence>
<organism evidence="15 16">
    <name type="scientific">Neolentinus lepideus HHB14362 ss-1</name>
    <dbReference type="NCBI Taxonomy" id="1314782"/>
    <lineage>
        <taxon>Eukaryota</taxon>
        <taxon>Fungi</taxon>
        <taxon>Dikarya</taxon>
        <taxon>Basidiomycota</taxon>
        <taxon>Agaricomycotina</taxon>
        <taxon>Agaricomycetes</taxon>
        <taxon>Gloeophyllales</taxon>
        <taxon>Gloeophyllaceae</taxon>
        <taxon>Neolentinus</taxon>
    </lineage>
</organism>
<keyword evidence="4" id="KW-0444">Lipid biosynthesis</keyword>
<keyword evidence="10" id="KW-0594">Phospholipid biosynthesis</keyword>
<feature type="compositionally biased region" description="Basic and acidic residues" evidence="13">
    <location>
        <begin position="1"/>
        <end position="11"/>
    </location>
</feature>
<gene>
    <name evidence="15" type="ORF">NEOLEDRAFT_1089923</name>
</gene>
<evidence type="ECO:0000256" key="3">
    <source>
        <dbReference type="ARBA" id="ARBA00019082"/>
    </source>
</evidence>
<dbReference type="PANTHER" id="PTHR31201">
    <property type="entry name" value="OS01G0585100 PROTEIN"/>
    <property type="match status" value="1"/>
</dbReference>
<evidence type="ECO:0000313" key="16">
    <source>
        <dbReference type="Proteomes" id="UP000076761"/>
    </source>
</evidence>
<evidence type="ECO:0000313" key="15">
    <source>
        <dbReference type="EMBL" id="KZT27057.1"/>
    </source>
</evidence>
<dbReference type="GO" id="GO:0016746">
    <property type="term" value="F:acyltransferase activity"/>
    <property type="evidence" value="ECO:0007669"/>
    <property type="project" value="UniProtKB-KW"/>
</dbReference>
<proteinExistence type="inferred from homology"/>
<dbReference type="InterPro" id="IPR021261">
    <property type="entry name" value="GPCAT"/>
</dbReference>
<dbReference type="PANTHER" id="PTHR31201:SF1">
    <property type="entry name" value="GLYCEROPHOSPHOCHOLINE ACYLTRANSFERASE 1"/>
    <property type="match status" value="1"/>
</dbReference>
<evidence type="ECO:0000256" key="7">
    <source>
        <dbReference type="ARBA" id="ARBA00022989"/>
    </source>
</evidence>
<dbReference type="Proteomes" id="UP000076761">
    <property type="component" value="Unassembled WGS sequence"/>
</dbReference>
<protein>
    <recommendedName>
        <fullName evidence="3">Glycerophosphocholine acyltransferase 1</fullName>
    </recommendedName>
</protein>
<dbReference type="GO" id="GO:0016020">
    <property type="term" value="C:membrane"/>
    <property type="evidence" value="ECO:0007669"/>
    <property type="project" value="UniProtKB-SubCell"/>
</dbReference>
<keyword evidence="7 14" id="KW-1133">Transmembrane helix</keyword>
<sequence>MDGEIAEEHQSRPPLSRAESSAGMGFFSLPFERFSRDEASEWASAFTLLDTLETYFDSRIDLLQRSLAKQTDKLKLRAEEALRIGDFKIRTPSGDALSKDFEREVGKFRLKVQTRMTSLASAWQSAKVVRTREKMSFFYGVHSLLISALLFGMAPEWIHISYTLQALYLLPMRAYKYKKRAWHYFLFDLCYYVTILNFIYIWLLPGSATLFTACYCLSHGSLASAVITWRNSLVFHDSDKVTSLFIHIYAPFTFTVIRHFYPNAESRFPALKELPHLQPVKALLFSGLIYVIWQLLYWKFVLIDRRKKIESGQRTTSFSFLLNDKRGVIGRALSKFPPQYREAAFMGGQLVYAILTELPAACLLYDSPRWSNIFLSFIFAVSVWNGGGFYIEVFGRKFERELEALRKELAEAQSRSGRSSPTSGLEHEHDETPEIQSEMGSPRLTPREMTPITATLVGASLNSGGAAGVPNGDAKKEQ</sequence>
<keyword evidence="5" id="KW-0808">Transferase</keyword>
<dbReference type="InParanoid" id="A0A165TR89"/>
<dbReference type="EMBL" id="KV425564">
    <property type="protein sequence ID" value="KZT27057.1"/>
    <property type="molecule type" value="Genomic_DNA"/>
</dbReference>
<comment type="similarity">
    <text evidence="2">Belongs to the GPC1 family.</text>
</comment>
<feature type="transmembrane region" description="Helical" evidence="14">
    <location>
        <begin position="281"/>
        <end position="298"/>
    </location>
</feature>
<comment type="subcellular location">
    <subcellularLocation>
        <location evidence="1">Membrane</location>
        <topology evidence="1">Multi-pass membrane protein</topology>
    </subcellularLocation>
</comment>
<keyword evidence="6 14" id="KW-0812">Transmembrane</keyword>
<feature type="transmembrane region" description="Helical" evidence="14">
    <location>
        <begin position="373"/>
        <end position="391"/>
    </location>
</feature>
<evidence type="ECO:0000256" key="12">
    <source>
        <dbReference type="ARBA" id="ARBA00023315"/>
    </source>
</evidence>
<evidence type="ECO:0000256" key="5">
    <source>
        <dbReference type="ARBA" id="ARBA00022679"/>
    </source>
</evidence>
<dbReference type="OrthoDB" id="406287at2759"/>
<evidence type="ECO:0000256" key="8">
    <source>
        <dbReference type="ARBA" id="ARBA00023098"/>
    </source>
</evidence>
<feature type="transmembrane region" description="Helical" evidence="14">
    <location>
        <begin position="209"/>
        <end position="229"/>
    </location>
</feature>
<reference evidence="15 16" key="1">
    <citation type="journal article" date="2016" name="Mol. Biol. Evol.">
        <title>Comparative Genomics of Early-Diverging Mushroom-Forming Fungi Provides Insights into the Origins of Lignocellulose Decay Capabilities.</title>
        <authorList>
            <person name="Nagy L.G."/>
            <person name="Riley R."/>
            <person name="Tritt A."/>
            <person name="Adam C."/>
            <person name="Daum C."/>
            <person name="Floudas D."/>
            <person name="Sun H."/>
            <person name="Yadav J.S."/>
            <person name="Pangilinan J."/>
            <person name="Larsson K.H."/>
            <person name="Matsuura K."/>
            <person name="Barry K."/>
            <person name="Labutti K."/>
            <person name="Kuo R."/>
            <person name="Ohm R.A."/>
            <person name="Bhattacharya S.S."/>
            <person name="Shirouzu T."/>
            <person name="Yoshinaga Y."/>
            <person name="Martin F.M."/>
            <person name="Grigoriev I.V."/>
            <person name="Hibbett D.S."/>
        </authorList>
    </citation>
    <scope>NUCLEOTIDE SEQUENCE [LARGE SCALE GENOMIC DNA]</scope>
    <source>
        <strain evidence="15 16">HHB14362 ss-1</strain>
    </source>
</reference>
<feature type="transmembrane region" description="Helical" evidence="14">
    <location>
        <begin position="181"/>
        <end position="203"/>
    </location>
</feature>
<feature type="region of interest" description="Disordered" evidence="13">
    <location>
        <begin position="1"/>
        <end position="20"/>
    </location>
</feature>
<dbReference type="Pfam" id="PF10998">
    <property type="entry name" value="DUF2838"/>
    <property type="match status" value="1"/>
</dbReference>
<evidence type="ECO:0000256" key="4">
    <source>
        <dbReference type="ARBA" id="ARBA00022516"/>
    </source>
</evidence>
<evidence type="ECO:0000256" key="2">
    <source>
        <dbReference type="ARBA" id="ARBA00006675"/>
    </source>
</evidence>
<name>A0A165TR89_9AGAM</name>
<dbReference type="FunCoup" id="A0A165TR89">
    <property type="interactions" value="36"/>
</dbReference>
<keyword evidence="16" id="KW-1185">Reference proteome</keyword>
<evidence type="ECO:0000256" key="6">
    <source>
        <dbReference type="ARBA" id="ARBA00022692"/>
    </source>
</evidence>
<evidence type="ECO:0000256" key="14">
    <source>
        <dbReference type="SAM" id="Phobius"/>
    </source>
</evidence>
<keyword evidence="11" id="KW-1208">Phospholipid metabolism</keyword>
<evidence type="ECO:0000256" key="10">
    <source>
        <dbReference type="ARBA" id="ARBA00023209"/>
    </source>
</evidence>
<evidence type="ECO:0000256" key="1">
    <source>
        <dbReference type="ARBA" id="ARBA00004141"/>
    </source>
</evidence>